<evidence type="ECO:0000256" key="1">
    <source>
        <dbReference type="SAM" id="MobiDB-lite"/>
    </source>
</evidence>
<organism evidence="4 5">
    <name type="scientific">Candidatus Enterococcus testudinis</name>
    <dbReference type="NCBI Taxonomy" id="1834191"/>
    <lineage>
        <taxon>Bacteria</taxon>
        <taxon>Bacillati</taxon>
        <taxon>Bacillota</taxon>
        <taxon>Bacilli</taxon>
        <taxon>Lactobacillales</taxon>
        <taxon>Enterococcaceae</taxon>
        <taxon>Enterococcus</taxon>
    </lineage>
</organism>
<keyword evidence="2" id="KW-0732">Signal</keyword>
<dbReference type="RefSeq" id="WP_256926167.1">
    <property type="nucleotide sequence ID" value="NZ_NGKU01000001.1"/>
</dbReference>
<feature type="domain" description="Cyclophilin-like" evidence="3">
    <location>
        <begin position="57"/>
        <end position="163"/>
    </location>
</feature>
<dbReference type="Gene3D" id="2.40.100.20">
    <property type="match status" value="1"/>
</dbReference>
<evidence type="ECO:0000313" key="5">
    <source>
        <dbReference type="Proteomes" id="UP000195043"/>
    </source>
</evidence>
<feature type="region of interest" description="Disordered" evidence="1">
    <location>
        <begin position="24"/>
        <end position="47"/>
    </location>
</feature>
<feature type="chain" id="PRO_5039275366" description="Cyclophilin-like domain-containing protein" evidence="2">
    <location>
        <begin position="20"/>
        <end position="169"/>
    </location>
</feature>
<dbReference type="Proteomes" id="UP000195043">
    <property type="component" value="Unassembled WGS sequence"/>
</dbReference>
<reference evidence="4 5" key="1">
    <citation type="submission" date="2017-05" db="EMBL/GenBank/DDBJ databases">
        <title>The Genome Sequence of Enterococcus sp. 8G7_MSG3316.</title>
        <authorList>
            <consortium name="The Broad Institute Genomics Platform"/>
            <consortium name="The Broad Institute Genomic Center for Infectious Diseases"/>
            <person name="Earl A."/>
            <person name="Manson A."/>
            <person name="Schwartman J."/>
            <person name="Gilmore M."/>
            <person name="Abouelleil A."/>
            <person name="Cao P."/>
            <person name="Chapman S."/>
            <person name="Cusick C."/>
            <person name="Shea T."/>
            <person name="Young S."/>
            <person name="Neafsey D."/>
            <person name="Nusbaum C."/>
            <person name="Birren B."/>
        </authorList>
    </citation>
    <scope>NUCLEOTIDE SEQUENCE [LARGE SCALE GENOMIC DNA]</scope>
    <source>
        <strain evidence="4 5">8G7_MSG3316</strain>
    </source>
</reference>
<dbReference type="InterPro" id="IPR041183">
    <property type="entry name" value="Cyclophilin-like"/>
</dbReference>
<dbReference type="STRING" id="1834191.A5886_001445"/>
<sequence>MKFYIIVVLLGLFSLSACEQRGQEKDSNNFTSSQSTKKSEDSLMEETQMTTTQVKVIVGTQELKAEFYDNATTKALINDFPLTVPMMDLYSREMCYRFDRALPADEAETSGYEVGDIAYWTPRHSFVIFYEQNNEVISDLQKIGRITSGVEIFKKTGDIEVTFDYLDYL</sequence>
<evidence type="ECO:0000313" key="4">
    <source>
        <dbReference type="EMBL" id="OTN76368.1"/>
    </source>
</evidence>
<dbReference type="InterPro" id="IPR029000">
    <property type="entry name" value="Cyclophilin-like_dom_sf"/>
</dbReference>
<dbReference type="SUPFAM" id="SSF50891">
    <property type="entry name" value="Cyclophilin-like"/>
    <property type="match status" value="1"/>
</dbReference>
<dbReference type="Pfam" id="PF18050">
    <property type="entry name" value="Cyclophil_like2"/>
    <property type="match status" value="1"/>
</dbReference>
<proteinExistence type="predicted"/>
<comment type="caution">
    <text evidence="4">The sequence shown here is derived from an EMBL/GenBank/DDBJ whole genome shotgun (WGS) entry which is preliminary data.</text>
</comment>
<keyword evidence="5" id="KW-1185">Reference proteome</keyword>
<dbReference type="EMBL" id="NGKU01000001">
    <property type="protein sequence ID" value="OTN76368.1"/>
    <property type="molecule type" value="Genomic_DNA"/>
</dbReference>
<evidence type="ECO:0000259" key="3">
    <source>
        <dbReference type="Pfam" id="PF18050"/>
    </source>
</evidence>
<accession>A0A242A5Q5</accession>
<feature type="signal peptide" evidence="2">
    <location>
        <begin position="1"/>
        <end position="19"/>
    </location>
</feature>
<gene>
    <name evidence="4" type="ORF">A5886_001445</name>
</gene>
<protein>
    <recommendedName>
        <fullName evidence="3">Cyclophilin-like domain-containing protein</fullName>
    </recommendedName>
</protein>
<dbReference type="AlphaFoldDB" id="A0A242A5Q5"/>
<dbReference type="PROSITE" id="PS51257">
    <property type="entry name" value="PROKAR_LIPOPROTEIN"/>
    <property type="match status" value="1"/>
</dbReference>
<name>A0A242A5Q5_9ENTE</name>
<evidence type="ECO:0000256" key="2">
    <source>
        <dbReference type="SAM" id="SignalP"/>
    </source>
</evidence>